<dbReference type="RefSeq" id="XP_001318710.1">
    <property type="nucleotide sequence ID" value="XM_001318675.1"/>
</dbReference>
<feature type="coiled-coil region" evidence="1">
    <location>
        <begin position="70"/>
        <end position="166"/>
    </location>
</feature>
<dbReference type="VEuPathDB" id="TrichDB:TVAG_257260"/>
<dbReference type="AlphaFoldDB" id="A2ELG0"/>
<sequence length="190" mass="22562">MSDNSVLSLRPLSDIDEECSSIWNDWYDNIVIKQKPKIAKPKKTVSNFSENSQSNSKHNRNVQIIADSIYNFDEKTVREAQKQAAKLKQEKVNNIISLSKQIREIQQENNELEQQLAQLKEKYNKSKENIPNLRQEIKKSYITYELIREKREIERKKQVFKALNKKITLFIIEKQEYQQLSKYISSRKPN</sequence>
<keyword evidence="3" id="KW-1185">Reference proteome</keyword>
<dbReference type="KEGG" id="tva:4764367"/>
<gene>
    <name evidence="2" type="ORF">TVAG_257260</name>
</gene>
<proteinExistence type="predicted"/>
<evidence type="ECO:0000313" key="2">
    <source>
        <dbReference type="EMBL" id="EAY06487.1"/>
    </source>
</evidence>
<evidence type="ECO:0000256" key="1">
    <source>
        <dbReference type="SAM" id="Coils"/>
    </source>
</evidence>
<evidence type="ECO:0000313" key="3">
    <source>
        <dbReference type="Proteomes" id="UP000001542"/>
    </source>
</evidence>
<dbReference type="InParanoid" id="A2ELG0"/>
<protein>
    <submittedName>
        <fullName evidence="2">Uncharacterized protein</fullName>
    </submittedName>
</protein>
<accession>A2ELG0</accession>
<dbReference type="SMR" id="A2ELG0"/>
<dbReference type="VEuPathDB" id="TrichDB:TVAGG3_0005470"/>
<organism evidence="2 3">
    <name type="scientific">Trichomonas vaginalis (strain ATCC PRA-98 / G3)</name>
    <dbReference type="NCBI Taxonomy" id="412133"/>
    <lineage>
        <taxon>Eukaryota</taxon>
        <taxon>Metamonada</taxon>
        <taxon>Parabasalia</taxon>
        <taxon>Trichomonadida</taxon>
        <taxon>Trichomonadidae</taxon>
        <taxon>Trichomonas</taxon>
    </lineage>
</organism>
<reference evidence="2" key="1">
    <citation type="submission" date="2006-10" db="EMBL/GenBank/DDBJ databases">
        <authorList>
            <person name="Amadeo P."/>
            <person name="Zhao Q."/>
            <person name="Wortman J."/>
            <person name="Fraser-Liggett C."/>
            <person name="Carlton J."/>
        </authorList>
    </citation>
    <scope>NUCLEOTIDE SEQUENCE</scope>
    <source>
        <strain evidence="2">G3</strain>
    </source>
</reference>
<keyword evidence="1" id="KW-0175">Coiled coil</keyword>
<dbReference type="Proteomes" id="UP000001542">
    <property type="component" value="Unassembled WGS sequence"/>
</dbReference>
<dbReference type="EMBL" id="DS113422">
    <property type="protein sequence ID" value="EAY06487.1"/>
    <property type="molecule type" value="Genomic_DNA"/>
</dbReference>
<reference evidence="2" key="2">
    <citation type="journal article" date="2007" name="Science">
        <title>Draft genome sequence of the sexually transmitted pathogen Trichomonas vaginalis.</title>
        <authorList>
            <person name="Carlton J.M."/>
            <person name="Hirt R.P."/>
            <person name="Silva J.C."/>
            <person name="Delcher A.L."/>
            <person name="Schatz M."/>
            <person name="Zhao Q."/>
            <person name="Wortman J.R."/>
            <person name="Bidwell S.L."/>
            <person name="Alsmark U.C.M."/>
            <person name="Besteiro S."/>
            <person name="Sicheritz-Ponten T."/>
            <person name="Noel C.J."/>
            <person name="Dacks J.B."/>
            <person name="Foster P.G."/>
            <person name="Simillion C."/>
            <person name="Van de Peer Y."/>
            <person name="Miranda-Saavedra D."/>
            <person name="Barton G.J."/>
            <person name="Westrop G.D."/>
            <person name="Mueller S."/>
            <person name="Dessi D."/>
            <person name="Fiori P.L."/>
            <person name="Ren Q."/>
            <person name="Paulsen I."/>
            <person name="Zhang H."/>
            <person name="Bastida-Corcuera F.D."/>
            <person name="Simoes-Barbosa A."/>
            <person name="Brown M.T."/>
            <person name="Hayes R.D."/>
            <person name="Mukherjee M."/>
            <person name="Okumura C.Y."/>
            <person name="Schneider R."/>
            <person name="Smith A.J."/>
            <person name="Vanacova S."/>
            <person name="Villalvazo M."/>
            <person name="Haas B.J."/>
            <person name="Pertea M."/>
            <person name="Feldblyum T.V."/>
            <person name="Utterback T.R."/>
            <person name="Shu C.L."/>
            <person name="Osoegawa K."/>
            <person name="de Jong P.J."/>
            <person name="Hrdy I."/>
            <person name="Horvathova L."/>
            <person name="Zubacova Z."/>
            <person name="Dolezal P."/>
            <person name="Malik S.B."/>
            <person name="Logsdon J.M. Jr."/>
            <person name="Henze K."/>
            <person name="Gupta A."/>
            <person name="Wang C.C."/>
            <person name="Dunne R.L."/>
            <person name="Upcroft J.A."/>
            <person name="Upcroft P."/>
            <person name="White O."/>
            <person name="Salzberg S.L."/>
            <person name="Tang P."/>
            <person name="Chiu C.-H."/>
            <person name="Lee Y.-S."/>
            <person name="Embley T.M."/>
            <person name="Coombs G.H."/>
            <person name="Mottram J.C."/>
            <person name="Tachezy J."/>
            <person name="Fraser-Liggett C.M."/>
            <person name="Johnson P.J."/>
        </authorList>
    </citation>
    <scope>NUCLEOTIDE SEQUENCE [LARGE SCALE GENOMIC DNA]</scope>
    <source>
        <strain evidence="2">G3</strain>
    </source>
</reference>
<name>A2ELG0_TRIV3</name>